<dbReference type="InterPro" id="IPR003607">
    <property type="entry name" value="HD/PDEase_dom"/>
</dbReference>
<evidence type="ECO:0000313" key="2">
    <source>
        <dbReference type="EMBL" id="PWN28282.1"/>
    </source>
</evidence>
<dbReference type="PANTHER" id="PTHR33594">
    <property type="entry name" value="SUPERFAMILY HYDROLASE, PUTATIVE (AFU_ORTHOLOGUE AFUA_1G03035)-RELATED"/>
    <property type="match status" value="1"/>
</dbReference>
<protein>
    <recommendedName>
        <fullName evidence="1">HD/PDEase domain-containing protein</fullName>
    </recommendedName>
</protein>
<dbReference type="AlphaFoldDB" id="A0A316USM9"/>
<dbReference type="GeneID" id="37029527"/>
<accession>A0A316USM9</accession>
<dbReference type="SMART" id="SM00471">
    <property type="entry name" value="HDc"/>
    <property type="match status" value="1"/>
</dbReference>
<dbReference type="STRING" id="1569628.A0A316USM9"/>
<evidence type="ECO:0000313" key="3">
    <source>
        <dbReference type="Proteomes" id="UP000245884"/>
    </source>
</evidence>
<dbReference type="OrthoDB" id="16547at2759"/>
<dbReference type="SUPFAM" id="SSF109604">
    <property type="entry name" value="HD-domain/PDEase-like"/>
    <property type="match status" value="1"/>
</dbReference>
<dbReference type="RefSeq" id="XP_025362894.1">
    <property type="nucleotide sequence ID" value="XM_025507704.1"/>
</dbReference>
<proteinExistence type="predicted"/>
<dbReference type="Proteomes" id="UP000245884">
    <property type="component" value="Unassembled WGS sequence"/>
</dbReference>
<sequence length="263" mass="30068">MDSSGPSCGQQISSSVLPRPLIYLIVQEAEQFAKSHFERIGDPSHDWPHVQRVRDLAFWLRGARSLNDQNEPTLRCDYLVLELAALFHDLVDPKLLPPDAVRSQAEPRDLARAVLGPFWDDSKQGHAWMLDVEQKDRIIEIIINIGWSKDQKRRKQAHVVYDELYKEGVYCWPEFRAISDADRLDAIGAVGVMRCAAYSGVSGRQLLSSVACVDSAVDHIHSKLLLIWGDRLFMNKAKVEAERRQETMRTFLHHLDWDARTAQ</sequence>
<dbReference type="EMBL" id="KZ819665">
    <property type="protein sequence ID" value="PWN28282.1"/>
    <property type="molecule type" value="Genomic_DNA"/>
</dbReference>
<keyword evidence="3" id="KW-1185">Reference proteome</keyword>
<dbReference type="Gene3D" id="1.10.3210.50">
    <property type="match status" value="1"/>
</dbReference>
<gene>
    <name evidence="2" type="ORF">BDZ90DRAFT_250702</name>
</gene>
<organism evidence="2 3">
    <name type="scientific">Jaminaea rosea</name>
    <dbReference type="NCBI Taxonomy" id="1569628"/>
    <lineage>
        <taxon>Eukaryota</taxon>
        <taxon>Fungi</taxon>
        <taxon>Dikarya</taxon>
        <taxon>Basidiomycota</taxon>
        <taxon>Ustilaginomycotina</taxon>
        <taxon>Exobasidiomycetes</taxon>
        <taxon>Microstromatales</taxon>
        <taxon>Microstromatales incertae sedis</taxon>
        <taxon>Jaminaea</taxon>
    </lineage>
</organism>
<dbReference type="PANTHER" id="PTHR33594:SF1">
    <property type="entry name" value="HD_PDEASE DOMAIN-CONTAINING PROTEIN"/>
    <property type="match status" value="1"/>
</dbReference>
<feature type="domain" description="HD/PDEase" evidence="1">
    <location>
        <begin position="42"/>
        <end position="196"/>
    </location>
</feature>
<reference evidence="2 3" key="1">
    <citation type="journal article" date="2018" name="Mol. Biol. Evol.">
        <title>Broad Genomic Sampling Reveals a Smut Pathogenic Ancestry of the Fungal Clade Ustilaginomycotina.</title>
        <authorList>
            <person name="Kijpornyongpan T."/>
            <person name="Mondo S.J."/>
            <person name="Barry K."/>
            <person name="Sandor L."/>
            <person name="Lee J."/>
            <person name="Lipzen A."/>
            <person name="Pangilinan J."/>
            <person name="LaButti K."/>
            <person name="Hainaut M."/>
            <person name="Henrissat B."/>
            <person name="Grigoriev I.V."/>
            <person name="Spatafora J.W."/>
            <person name="Aime M.C."/>
        </authorList>
    </citation>
    <scope>NUCLEOTIDE SEQUENCE [LARGE SCALE GENOMIC DNA]</scope>
    <source>
        <strain evidence="2 3">MCA 5214</strain>
    </source>
</reference>
<name>A0A316USM9_9BASI</name>
<evidence type="ECO:0000259" key="1">
    <source>
        <dbReference type="SMART" id="SM00471"/>
    </source>
</evidence>